<evidence type="ECO:0000313" key="3">
    <source>
        <dbReference type="Proteomes" id="UP001183414"/>
    </source>
</evidence>
<dbReference type="RefSeq" id="WP_311674229.1">
    <property type="nucleotide sequence ID" value="NZ_JAVREQ010000015.1"/>
</dbReference>
<dbReference type="Proteomes" id="UP001183414">
    <property type="component" value="Unassembled WGS sequence"/>
</dbReference>
<dbReference type="PROSITE" id="PS51257">
    <property type="entry name" value="PROKAR_LIPOPROTEIN"/>
    <property type="match status" value="1"/>
</dbReference>
<feature type="region of interest" description="Disordered" evidence="1">
    <location>
        <begin position="57"/>
        <end position="91"/>
    </location>
</feature>
<evidence type="ECO:0000313" key="2">
    <source>
        <dbReference type="EMBL" id="MDT0380473.1"/>
    </source>
</evidence>
<protein>
    <submittedName>
        <fullName evidence="2">Uncharacterized protein</fullName>
    </submittedName>
</protein>
<sequence>MRSGSRRGGAAVAGAVTVLALVGGCVSEPAFPEHTAIEVDRPRALYDEAIRTRITGLPPGTTVTVTATTKDPQAGWRSEGRSGPTAAESST</sequence>
<dbReference type="EMBL" id="JAVREQ010000015">
    <property type="protein sequence ID" value="MDT0380473.1"/>
    <property type="molecule type" value="Genomic_DNA"/>
</dbReference>
<dbReference type="InterPro" id="IPR042490">
    <property type="entry name" value="Thio_Ohase/BAAT_N"/>
</dbReference>
<proteinExistence type="predicted"/>
<organism evidence="2 3">
    <name type="scientific">Streptomyces hazeniae</name>
    <dbReference type="NCBI Taxonomy" id="3075538"/>
    <lineage>
        <taxon>Bacteria</taxon>
        <taxon>Bacillati</taxon>
        <taxon>Actinomycetota</taxon>
        <taxon>Actinomycetes</taxon>
        <taxon>Kitasatosporales</taxon>
        <taxon>Streptomycetaceae</taxon>
        <taxon>Streptomyces</taxon>
    </lineage>
</organism>
<reference evidence="3" key="1">
    <citation type="submission" date="2023-07" db="EMBL/GenBank/DDBJ databases">
        <title>30 novel species of actinomycetes from the DSMZ collection.</title>
        <authorList>
            <person name="Nouioui I."/>
        </authorList>
    </citation>
    <scope>NUCLEOTIDE SEQUENCE [LARGE SCALE GENOMIC DNA]</scope>
    <source>
        <strain evidence="3">DSM 42041</strain>
    </source>
</reference>
<feature type="compositionally biased region" description="Low complexity" evidence="1">
    <location>
        <begin position="57"/>
        <end position="69"/>
    </location>
</feature>
<accession>A0ABU2NU06</accession>
<dbReference type="Gene3D" id="2.60.40.2240">
    <property type="entry name" value="Acyl-CoA thioester hydrolase/BAAT N-terminal domain"/>
    <property type="match status" value="1"/>
</dbReference>
<comment type="caution">
    <text evidence="2">The sequence shown here is derived from an EMBL/GenBank/DDBJ whole genome shotgun (WGS) entry which is preliminary data.</text>
</comment>
<name>A0ABU2NU06_9ACTN</name>
<keyword evidence="3" id="KW-1185">Reference proteome</keyword>
<gene>
    <name evidence="2" type="ORF">RM572_17095</name>
</gene>
<evidence type="ECO:0000256" key="1">
    <source>
        <dbReference type="SAM" id="MobiDB-lite"/>
    </source>
</evidence>